<evidence type="ECO:0000256" key="2">
    <source>
        <dbReference type="ARBA" id="ARBA00022737"/>
    </source>
</evidence>
<feature type="domain" description="Myb-like" evidence="8">
    <location>
        <begin position="8"/>
        <end position="57"/>
    </location>
</feature>
<dbReference type="PANTHER" id="PTHR47999:SF24">
    <property type="entry name" value="TRANSCRIPTION FACTOR MYB90"/>
    <property type="match status" value="1"/>
</dbReference>
<gene>
    <name evidence="10" type="ORF">FPE_LOCUS28246</name>
</gene>
<evidence type="ECO:0000259" key="8">
    <source>
        <dbReference type="PROSITE" id="PS50090"/>
    </source>
</evidence>
<feature type="domain" description="Myb-like" evidence="8">
    <location>
        <begin position="58"/>
        <end position="108"/>
    </location>
</feature>
<dbReference type="GO" id="GO:0005634">
    <property type="term" value="C:nucleus"/>
    <property type="evidence" value="ECO:0007669"/>
    <property type="project" value="UniProtKB-SubCell"/>
</dbReference>
<dbReference type="InterPro" id="IPR009057">
    <property type="entry name" value="Homeodomain-like_sf"/>
</dbReference>
<feature type="domain" description="HTH myb-type" evidence="9">
    <location>
        <begin position="9"/>
        <end position="57"/>
    </location>
</feature>
<dbReference type="Proteomes" id="UP000834106">
    <property type="component" value="Chromosome 17"/>
</dbReference>
<keyword evidence="2" id="KW-0677">Repeat</keyword>
<dbReference type="PANTHER" id="PTHR47999">
    <property type="entry name" value="TRANSCRIPTION FACTOR MYB8-RELATED-RELATED"/>
    <property type="match status" value="1"/>
</dbReference>
<name>A0AAD2A6N3_9LAMI</name>
<dbReference type="InterPro" id="IPR017930">
    <property type="entry name" value="Myb_dom"/>
</dbReference>
<evidence type="ECO:0000256" key="7">
    <source>
        <dbReference type="ARBA" id="ARBA00023242"/>
    </source>
</evidence>
<dbReference type="PROSITE" id="PS50090">
    <property type="entry name" value="MYB_LIKE"/>
    <property type="match status" value="2"/>
</dbReference>
<keyword evidence="6" id="KW-0804">Transcription</keyword>
<evidence type="ECO:0000259" key="9">
    <source>
        <dbReference type="PROSITE" id="PS51294"/>
    </source>
</evidence>
<reference evidence="10" key="1">
    <citation type="submission" date="2023-05" db="EMBL/GenBank/DDBJ databases">
        <authorList>
            <person name="Huff M."/>
        </authorList>
    </citation>
    <scope>NUCLEOTIDE SEQUENCE</scope>
</reference>
<protein>
    <submittedName>
        <fullName evidence="10">Uncharacterized protein</fullName>
    </submittedName>
</protein>
<dbReference type="FunFam" id="1.10.10.60:FF:000218">
    <property type="entry name" value="Myb transcription factor"/>
    <property type="match status" value="1"/>
</dbReference>
<dbReference type="InterPro" id="IPR015495">
    <property type="entry name" value="Myb_TF_plants"/>
</dbReference>
<dbReference type="PROSITE" id="PS51294">
    <property type="entry name" value="HTH_MYB"/>
    <property type="match status" value="2"/>
</dbReference>
<feature type="domain" description="HTH myb-type" evidence="9">
    <location>
        <begin position="58"/>
        <end position="112"/>
    </location>
</feature>
<proteinExistence type="predicted"/>
<evidence type="ECO:0000256" key="4">
    <source>
        <dbReference type="ARBA" id="ARBA00023125"/>
    </source>
</evidence>
<evidence type="ECO:0000256" key="1">
    <source>
        <dbReference type="ARBA" id="ARBA00004123"/>
    </source>
</evidence>
<comment type="subcellular location">
    <subcellularLocation>
        <location evidence="1">Nucleus</location>
    </subcellularLocation>
</comment>
<dbReference type="SMART" id="SM00717">
    <property type="entry name" value="SANT"/>
    <property type="match status" value="2"/>
</dbReference>
<organism evidence="10 11">
    <name type="scientific">Fraxinus pennsylvanica</name>
    <dbReference type="NCBI Taxonomy" id="56036"/>
    <lineage>
        <taxon>Eukaryota</taxon>
        <taxon>Viridiplantae</taxon>
        <taxon>Streptophyta</taxon>
        <taxon>Embryophyta</taxon>
        <taxon>Tracheophyta</taxon>
        <taxon>Spermatophyta</taxon>
        <taxon>Magnoliopsida</taxon>
        <taxon>eudicotyledons</taxon>
        <taxon>Gunneridae</taxon>
        <taxon>Pentapetalae</taxon>
        <taxon>asterids</taxon>
        <taxon>lamiids</taxon>
        <taxon>Lamiales</taxon>
        <taxon>Oleaceae</taxon>
        <taxon>Oleeae</taxon>
        <taxon>Fraxinus</taxon>
    </lineage>
</organism>
<keyword evidence="3" id="KW-0805">Transcription regulation</keyword>
<dbReference type="AlphaFoldDB" id="A0AAD2A6N3"/>
<accession>A0AAD2A6N3</accession>
<dbReference type="Pfam" id="PF00249">
    <property type="entry name" value="Myb_DNA-binding"/>
    <property type="match status" value="2"/>
</dbReference>
<dbReference type="Gene3D" id="1.10.10.60">
    <property type="entry name" value="Homeodomain-like"/>
    <property type="match status" value="2"/>
</dbReference>
<evidence type="ECO:0000256" key="3">
    <source>
        <dbReference type="ARBA" id="ARBA00023015"/>
    </source>
</evidence>
<dbReference type="GO" id="GO:0080090">
    <property type="term" value="P:regulation of primary metabolic process"/>
    <property type="evidence" value="ECO:0007669"/>
    <property type="project" value="UniProtKB-ARBA"/>
</dbReference>
<keyword evidence="11" id="KW-1185">Reference proteome</keyword>
<evidence type="ECO:0000313" key="11">
    <source>
        <dbReference type="Proteomes" id="UP000834106"/>
    </source>
</evidence>
<dbReference type="InterPro" id="IPR001005">
    <property type="entry name" value="SANT/Myb"/>
</dbReference>
<dbReference type="EMBL" id="OU503052">
    <property type="protein sequence ID" value="CAI9780816.1"/>
    <property type="molecule type" value="Genomic_DNA"/>
</dbReference>
<keyword evidence="4" id="KW-0238">DNA-binding</keyword>
<keyword evidence="5" id="KW-0010">Activator</keyword>
<keyword evidence="7" id="KW-0539">Nucleus</keyword>
<evidence type="ECO:0000256" key="5">
    <source>
        <dbReference type="ARBA" id="ARBA00023159"/>
    </source>
</evidence>
<dbReference type="CDD" id="cd00167">
    <property type="entry name" value="SANT"/>
    <property type="match status" value="2"/>
</dbReference>
<evidence type="ECO:0000313" key="10">
    <source>
        <dbReference type="EMBL" id="CAI9780816.1"/>
    </source>
</evidence>
<evidence type="ECO:0000256" key="6">
    <source>
        <dbReference type="ARBA" id="ARBA00023163"/>
    </source>
</evidence>
<dbReference type="GO" id="GO:0003677">
    <property type="term" value="F:DNA binding"/>
    <property type="evidence" value="ECO:0007669"/>
    <property type="project" value="UniProtKB-KW"/>
</dbReference>
<dbReference type="SUPFAM" id="SSF46689">
    <property type="entry name" value="Homeodomain-like"/>
    <property type="match status" value="1"/>
</dbReference>
<sequence length="215" mass="24779">MVSSPLGMRKGAWTKEEDNLLRKCIGKYGEGKWNLVPLRAGLNRCRKSCRMRWLNYLTPNIKRGDFTQDEDDLIIRLHKLLGNRWSLIAGRIPGRTANDVKNHWKTHQQKKLVAQKDRAQKTTKSTILKPKPLTFSKTMACSIESSTFEQNIRRNENSSSPKVIEGSIKWWNNLLDTKENGDQGTTLSNGLSLGFLEGGWEDFCRDKNIWEILEF</sequence>